<keyword evidence="4" id="KW-0808">Transferase</keyword>
<evidence type="ECO:0000256" key="8">
    <source>
        <dbReference type="ARBA" id="ARBA00023012"/>
    </source>
</evidence>
<dbReference type="InterPro" id="IPR013767">
    <property type="entry name" value="PAS_fold"/>
</dbReference>
<dbReference type="Pfam" id="PF00512">
    <property type="entry name" value="HisKA"/>
    <property type="match status" value="1"/>
</dbReference>
<evidence type="ECO:0000313" key="11">
    <source>
        <dbReference type="Proteomes" id="UP000632063"/>
    </source>
</evidence>
<dbReference type="InterPro" id="IPR005467">
    <property type="entry name" value="His_kinase_dom"/>
</dbReference>
<dbReference type="Pfam" id="PF00989">
    <property type="entry name" value="PAS"/>
    <property type="match status" value="1"/>
</dbReference>
<dbReference type="InterPro" id="IPR003594">
    <property type="entry name" value="HATPase_dom"/>
</dbReference>
<dbReference type="SMART" id="SM00388">
    <property type="entry name" value="HisKA"/>
    <property type="match status" value="1"/>
</dbReference>
<evidence type="ECO:0000256" key="3">
    <source>
        <dbReference type="ARBA" id="ARBA00022553"/>
    </source>
</evidence>
<dbReference type="Gene3D" id="1.10.287.130">
    <property type="match status" value="1"/>
</dbReference>
<organism evidence="10 11">
    <name type="scientific">Roseibium litorale</name>
    <dbReference type="NCBI Taxonomy" id="2803841"/>
    <lineage>
        <taxon>Bacteria</taxon>
        <taxon>Pseudomonadati</taxon>
        <taxon>Pseudomonadota</taxon>
        <taxon>Alphaproteobacteria</taxon>
        <taxon>Hyphomicrobiales</taxon>
        <taxon>Stappiaceae</taxon>
        <taxon>Roseibium</taxon>
    </lineage>
</organism>
<dbReference type="PANTHER" id="PTHR43065:SF10">
    <property type="entry name" value="PEROXIDE STRESS-ACTIVATED HISTIDINE KINASE MAK3"/>
    <property type="match status" value="1"/>
</dbReference>
<sequence length="379" mass="41050">MTPQALKAGRAAALASDGPTILDALPHPVLLVAPDGVIESANMAAEIFMRSSVSVLRRHPIDYFIPFGSPLLTLIEQVRERGAAVNEYKVDIGSPRIGAPKIVDINASPVSDRPGAVVLMFQERSMAEKIDRQLTSRGAARTVTGLAAMLAHEIKNPLSGIRGAAQLLEQSVPDEDRALTRLITDETDRIVKLVDRMEVFSDERPIEREPVNIHVVLDHVKRLADSGFARGKKIMEAYDPSLPPVFANKDQLIQVFLNLIKNASEAIGDDPDGEIRITTAFRPGIRLSVPGTDERVSLPLEFTVQDNGPGVPDDLLPHLFEPFITTKTNGSGLGLALVAKIIGDHGGVIECDSIPRKTTFRILMPAYVEPEASSSDGTE</sequence>
<dbReference type="EMBL" id="JACYXI010000002">
    <property type="protein sequence ID" value="MBD8890761.1"/>
    <property type="molecule type" value="Genomic_DNA"/>
</dbReference>
<dbReference type="Proteomes" id="UP000632063">
    <property type="component" value="Unassembled WGS sequence"/>
</dbReference>
<dbReference type="SMART" id="SM00387">
    <property type="entry name" value="HATPase_c"/>
    <property type="match status" value="1"/>
</dbReference>
<dbReference type="EC" id="2.7.13.3" evidence="2"/>
<evidence type="ECO:0000256" key="5">
    <source>
        <dbReference type="ARBA" id="ARBA00022741"/>
    </source>
</evidence>
<dbReference type="InterPro" id="IPR036890">
    <property type="entry name" value="HATPase_C_sf"/>
</dbReference>
<accession>A0ABR9CIW5</accession>
<keyword evidence="7" id="KW-0067">ATP-binding</keyword>
<evidence type="ECO:0000256" key="2">
    <source>
        <dbReference type="ARBA" id="ARBA00012438"/>
    </source>
</evidence>
<evidence type="ECO:0000259" key="9">
    <source>
        <dbReference type="PROSITE" id="PS50109"/>
    </source>
</evidence>
<dbReference type="Gene3D" id="3.30.450.20">
    <property type="entry name" value="PAS domain"/>
    <property type="match status" value="1"/>
</dbReference>
<proteinExistence type="predicted"/>
<dbReference type="InterPro" id="IPR004358">
    <property type="entry name" value="Sig_transdc_His_kin-like_C"/>
</dbReference>
<dbReference type="Pfam" id="PF02518">
    <property type="entry name" value="HATPase_c"/>
    <property type="match status" value="1"/>
</dbReference>
<dbReference type="Gene3D" id="3.30.565.10">
    <property type="entry name" value="Histidine kinase-like ATPase, C-terminal domain"/>
    <property type="match status" value="1"/>
</dbReference>
<evidence type="ECO:0000313" key="10">
    <source>
        <dbReference type="EMBL" id="MBD8890761.1"/>
    </source>
</evidence>
<reference evidence="10 11" key="2">
    <citation type="journal article" date="2021" name="Int. J. Syst. Evol. Microbiol.">
        <title>Roseibium litorale sp. nov., isolated from a tidal flat sediment and proposal for the reclassification of Labrenzia polysiphoniae as Roseibium polysiphoniae comb. nov.</title>
        <authorList>
            <person name="Liu Y."/>
            <person name="Pei T."/>
            <person name="Du J."/>
            <person name="Chao M."/>
            <person name="Deng M.R."/>
            <person name="Zhu H."/>
        </authorList>
    </citation>
    <scope>NUCLEOTIDE SEQUENCE [LARGE SCALE GENOMIC DNA]</scope>
    <source>
        <strain evidence="10 11">4C16A</strain>
    </source>
</reference>
<keyword evidence="8" id="KW-0902">Two-component regulatory system</keyword>
<evidence type="ECO:0000256" key="6">
    <source>
        <dbReference type="ARBA" id="ARBA00022777"/>
    </source>
</evidence>
<keyword evidence="5" id="KW-0547">Nucleotide-binding</keyword>
<gene>
    <name evidence="10" type="ORF">IG616_04330</name>
</gene>
<dbReference type="SUPFAM" id="SSF47384">
    <property type="entry name" value="Homodimeric domain of signal transducing histidine kinase"/>
    <property type="match status" value="1"/>
</dbReference>
<evidence type="ECO:0000256" key="4">
    <source>
        <dbReference type="ARBA" id="ARBA00022679"/>
    </source>
</evidence>
<protein>
    <recommendedName>
        <fullName evidence="2">histidine kinase</fullName>
        <ecNumber evidence="2">2.7.13.3</ecNumber>
    </recommendedName>
</protein>
<keyword evidence="11" id="KW-1185">Reference proteome</keyword>
<dbReference type="InterPro" id="IPR003661">
    <property type="entry name" value="HisK_dim/P_dom"/>
</dbReference>
<dbReference type="RefSeq" id="WP_192146849.1">
    <property type="nucleotide sequence ID" value="NZ_JACYXI010000002.1"/>
</dbReference>
<dbReference type="PROSITE" id="PS50109">
    <property type="entry name" value="HIS_KIN"/>
    <property type="match status" value="1"/>
</dbReference>
<dbReference type="InterPro" id="IPR036097">
    <property type="entry name" value="HisK_dim/P_sf"/>
</dbReference>
<keyword evidence="3" id="KW-0597">Phosphoprotein</keyword>
<dbReference type="SUPFAM" id="SSF55874">
    <property type="entry name" value="ATPase domain of HSP90 chaperone/DNA topoisomerase II/histidine kinase"/>
    <property type="match status" value="1"/>
</dbReference>
<dbReference type="CDD" id="cd00082">
    <property type="entry name" value="HisKA"/>
    <property type="match status" value="1"/>
</dbReference>
<dbReference type="PANTHER" id="PTHR43065">
    <property type="entry name" value="SENSOR HISTIDINE KINASE"/>
    <property type="match status" value="1"/>
</dbReference>
<feature type="domain" description="Histidine kinase" evidence="9">
    <location>
        <begin position="149"/>
        <end position="368"/>
    </location>
</feature>
<evidence type="ECO:0000256" key="7">
    <source>
        <dbReference type="ARBA" id="ARBA00022840"/>
    </source>
</evidence>
<comment type="catalytic activity">
    <reaction evidence="1">
        <text>ATP + protein L-histidine = ADP + protein N-phospho-L-histidine.</text>
        <dbReference type="EC" id="2.7.13.3"/>
    </reaction>
</comment>
<name>A0ABR9CIW5_9HYPH</name>
<comment type="caution">
    <text evidence="10">The sequence shown here is derived from an EMBL/GenBank/DDBJ whole genome shotgun (WGS) entry which is preliminary data.</text>
</comment>
<dbReference type="PRINTS" id="PR00344">
    <property type="entry name" value="BCTRLSENSOR"/>
</dbReference>
<reference evidence="11" key="1">
    <citation type="submission" date="2020-09" db="EMBL/GenBank/DDBJ databases">
        <title>The genome sequence of strain Labrenzia suaedae 4C16A.</title>
        <authorList>
            <person name="Liu Y."/>
        </authorList>
    </citation>
    <scope>NUCLEOTIDE SEQUENCE [LARGE SCALE GENOMIC DNA]</scope>
    <source>
        <strain evidence="11">4C16A</strain>
    </source>
</reference>
<keyword evidence="6" id="KW-0418">Kinase</keyword>
<evidence type="ECO:0000256" key="1">
    <source>
        <dbReference type="ARBA" id="ARBA00000085"/>
    </source>
</evidence>